<dbReference type="Proteomes" id="UP001060336">
    <property type="component" value="Chromosome"/>
</dbReference>
<dbReference type="AlphaFoldDB" id="A0A9J7AUA7"/>
<dbReference type="Pfam" id="PF11376">
    <property type="entry name" value="DUF3179"/>
    <property type="match status" value="1"/>
</dbReference>
<dbReference type="EMBL" id="CP102480">
    <property type="protein sequence ID" value="UUX51315.1"/>
    <property type="molecule type" value="Genomic_DNA"/>
</dbReference>
<proteinExistence type="predicted"/>
<protein>
    <submittedName>
        <fullName evidence="1">DUF3179 domain-containing protein</fullName>
    </submittedName>
</protein>
<keyword evidence="2" id="KW-1185">Reference proteome</keyword>
<name>A0A9J7AUA7_9PROT</name>
<organism evidence="1 2">
    <name type="scientific">Nisaea acidiphila</name>
    <dbReference type="NCBI Taxonomy" id="1862145"/>
    <lineage>
        <taxon>Bacteria</taxon>
        <taxon>Pseudomonadati</taxon>
        <taxon>Pseudomonadota</taxon>
        <taxon>Alphaproteobacteria</taxon>
        <taxon>Rhodospirillales</taxon>
        <taxon>Thalassobaculaceae</taxon>
        <taxon>Nisaea</taxon>
    </lineage>
</organism>
<evidence type="ECO:0000313" key="1">
    <source>
        <dbReference type="EMBL" id="UUX51315.1"/>
    </source>
</evidence>
<dbReference type="RefSeq" id="WP_257770729.1">
    <property type="nucleotide sequence ID" value="NZ_CP102480.1"/>
</dbReference>
<sequence length="453" mass="50670">MGRLGGLLLAVFLLWPEITAAQVASPSDGRRPIDLAVQLFSDDPSERERAFDRVRASGDRKFIAPIVQWLRFFGPQEIALEVLRELSGEDAGDAWHDWQLWIETHPETGTMPAFDRFKASVLSHIDRNFLLFVQPGVKHEIRLEEITWGGVAKDGIPALNDPQLIAPDDATYLTPGELVFGVEINGDARAYPLRIMDWHEMFNDVIGGVPVALAYCTLCGSGILFETKLKNRTERMIFGSSGLLYRSNKLMYDRGTNSLWNQFTGKPVVGPLTGSGIELKVRPVVISTWAEWLRRHTETKVLSLDTGYERDYRPGRPYGQYFASPELMFPAAVHDGRLKAKDYVFVIRLGAEKKAWPLAIFADSPVINDSFAGRNVVLIGDMDNRSVRAYWRDDDVFSAAGPDQVEGKNGQWTVTEVALVASDGRKLDRIGGHVGFWFAFQNFLASAPLAERP</sequence>
<accession>A0A9J7AUA7</accession>
<evidence type="ECO:0000313" key="2">
    <source>
        <dbReference type="Proteomes" id="UP001060336"/>
    </source>
</evidence>
<gene>
    <name evidence="1" type="ORF">NUH88_06370</name>
</gene>
<dbReference type="KEGG" id="naci:NUH88_06370"/>
<dbReference type="InterPro" id="IPR021516">
    <property type="entry name" value="DUF3179"/>
</dbReference>
<reference evidence="1" key="1">
    <citation type="submission" date="2022-08" db="EMBL/GenBank/DDBJ databases">
        <title>Nisaea acidiphila sp. nov., isolated from a marine algal debris and emended description of the genus Nisaea Urios et al. 2008.</title>
        <authorList>
            <person name="Kwon K."/>
        </authorList>
    </citation>
    <scope>NUCLEOTIDE SEQUENCE</scope>
    <source>
        <strain evidence="1">MEBiC11861</strain>
    </source>
</reference>